<protein>
    <submittedName>
        <fullName evidence="1">Uncharacterized protein</fullName>
    </submittedName>
</protein>
<dbReference type="Proteomes" id="UP001164459">
    <property type="component" value="Chromosome"/>
</dbReference>
<reference evidence="1" key="1">
    <citation type="submission" date="2022-11" db="EMBL/GenBank/DDBJ databases">
        <title>Minimal conservation of predation-associated metabolite biosynthetic gene clusters underscores biosynthetic potential of Myxococcota including descriptions for ten novel species: Archangium lansinium sp. nov., Myxococcus landrumus sp. nov., Nannocystis bai.</title>
        <authorList>
            <person name="Ahearne A."/>
            <person name="Stevens C."/>
            <person name="Dowd S."/>
        </authorList>
    </citation>
    <scope>NUCLEOTIDE SEQUENCE</scope>
    <source>
        <strain evidence="1">Fl3</strain>
    </source>
</reference>
<sequence length="54" mass="6032">MFVGWLESTNWTGNISFDQQGKALLVGGQERFWPLDEVGNAAVGWLLGHVLEAW</sequence>
<gene>
    <name evidence="1" type="ORF">O0S08_48485</name>
</gene>
<keyword evidence="2" id="KW-1185">Reference proteome</keyword>
<organism evidence="1 2">
    <name type="scientific">Nannocystis punicea</name>
    <dbReference type="NCBI Taxonomy" id="2995304"/>
    <lineage>
        <taxon>Bacteria</taxon>
        <taxon>Pseudomonadati</taxon>
        <taxon>Myxococcota</taxon>
        <taxon>Polyangia</taxon>
        <taxon>Nannocystales</taxon>
        <taxon>Nannocystaceae</taxon>
        <taxon>Nannocystis</taxon>
    </lineage>
</organism>
<name>A0ABY7H4A9_9BACT</name>
<accession>A0ABY7H4A9</accession>
<evidence type="ECO:0000313" key="2">
    <source>
        <dbReference type="Proteomes" id="UP001164459"/>
    </source>
</evidence>
<dbReference type="EMBL" id="CP114040">
    <property type="protein sequence ID" value="WAS94027.1"/>
    <property type="molecule type" value="Genomic_DNA"/>
</dbReference>
<proteinExistence type="predicted"/>
<dbReference type="RefSeq" id="WP_269036365.1">
    <property type="nucleotide sequence ID" value="NZ_CP114040.1"/>
</dbReference>
<evidence type="ECO:0000313" key="1">
    <source>
        <dbReference type="EMBL" id="WAS94027.1"/>
    </source>
</evidence>